<reference evidence="7" key="1">
    <citation type="journal article" date="2021" name="PeerJ">
        <title>Extensive microbial diversity within the chicken gut microbiome revealed by metagenomics and culture.</title>
        <authorList>
            <person name="Gilroy R."/>
            <person name="Ravi A."/>
            <person name="Getino M."/>
            <person name="Pursley I."/>
            <person name="Horton D.L."/>
            <person name="Alikhan N.F."/>
            <person name="Baker D."/>
            <person name="Gharbi K."/>
            <person name="Hall N."/>
            <person name="Watson M."/>
            <person name="Adriaenssens E.M."/>
            <person name="Foster-Nyarko E."/>
            <person name="Jarju S."/>
            <person name="Secka A."/>
            <person name="Antonio M."/>
            <person name="Oren A."/>
            <person name="Chaudhuri R.R."/>
            <person name="La Ragione R."/>
            <person name="Hildebrand F."/>
            <person name="Pallen M.J."/>
        </authorList>
    </citation>
    <scope>NUCLEOTIDE SEQUENCE</scope>
    <source>
        <strain evidence="7">ChiBcec16_6824</strain>
    </source>
</reference>
<evidence type="ECO:0000256" key="5">
    <source>
        <dbReference type="SAM" id="Phobius"/>
    </source>
</evidence>
<evidence type="ECO:0000256" key="1">
    <source>
        <dbReference type="ARBA" id="ARBA00004141"/>
    </source>
</evidence>
<accession>A0A9D1Y6G0</accession>
<evidence type="ECO:0000313" key="7">
    <source>
        <dbReference type="EMBL" id="HIY20393.1"/>
    </source>
</evidence>
<feature type="transmembrane region" description="Helical" evidence="5">
    <location>
        <begin position="46"/>
        <end position="67"/>
    </location>
</feature>
<sequence length="160" mass="17002">MPASVIWLGLVVLFLVIEAVTVSLVSVWFGLGALAATLVSLAVDNVWVQIAVFLVVSAAAMAGLRPLSRRWLTGRKQPTNADRVIGATGLVQEAIDNLAGTGAVQVFGQVWTARSADGTDIPVGTQVTILRIEGVKLFVQRLEVPAQTGEKTEVSRRNLV</sequence>
<dbReference type="InterPro" id="IPR012340">
    <property type="entry name" value="NA-bd_OB-fold"/>
</dbReference>
<feature type="transmembrane region" description="Helical" evidence="5">
    <location>
        <begin position="7"/>
        <end position="34"/>
    </location>
</feature>
<dbReference type="EMBL" id="DXDX01000012">
    <property type="protein sequence ID" value="HIY20393.1"/>
    <property type="molecule type" value="Genomic_DNA"/>
</dbReference>
<dbReference type="Proteomes" id="UP000823868">
    <property type="component" value="Unassembled WGS sequence"/>
</dbReference>
<keyword evidence="4 5" id="KW-0472">Membrane</keyword>
<evidence type="ECO:0000259" key="6">
    <source>
        <dbReference type="Pfam" id="PF01957"/>
    </source>
</evidence>
<proteinExistence type="predicted"/>
<evidence type="ECO:0000313" key="8">
    <source>
        <dbReference type="Proteomes" id="UP000823868"/>
    </source>
</evidence>
<dbReference type="Gene3D" id="2.40.50.140">
    <property type="entry name" value="Nucleic acid-binding proteins"/>
    <property type="match status" value="1"/>
</dbReference>
<dbReference type="InterPro" id="IPR002810">
    <property type="entry name" value="NfeD-like_C"/>
</dbReference>
<evidence type="ECO:0000256" key="4">
    <source>
        <dbReference type="ARBA" id="ARBA00023136"/>
    </source>
</evidence>
<comment type="caution">
    <text evidence="7">The sequence shown here is derived from an EMBL/GenBank/DDBJ whole genome shotgun (WGS) entry which is preliminary data.</text>
</comment>
<reference evidence="7" key="2">
    <citation type="submission" date="2021-04" db="EMBL/GenBank/DDBJ databases">
        <authorList>
            <person name="Gilroy R."/>
        </authorList>
    </citation>
    <scope>NUCLEOTIDE SEQUENCE</scope>
    <source>
        <strain evidence="7">ChiBcec16_6824</strain>
    </source>
</reference>
<dbReference type="GO" id="GO:0005886">
    <property type="term" value="C:plasma membrane"/>
    <property type="evidence" value="ECO:0007669"/>
    <property type="project" value="TreeGrafter"/>
</dbReference>
<keyword evidence="3 5" id="KW-1133">Transmembrane helix</keyword>
<organism evidence="7 8">
    <name type="scientific">Candidatus Flavonifractor merdigallinarum</name>
    <dbReference type="NCBI Taxonomy" id="2838589"/>
    <lineage>
        <taxon>Bacteria</taxon>
        <taxon>Bacillati</taxon>
        <taxon>Bacillota</taxon>
        <taxon>Clostridia</taxon>
        <taxon>Eubacteriales</taxon>
        <taxon>Oscillospiraceae</taxon>
        <taxon>Flavonifractor</taxon>
    </lineage>
</organism>
<comment type="subcellular location">
    <subcellularLocation>
        <location evidence="1">Membrane</location>
        <topology evidence="1">Multi-pass membrane protein</topology>
    </subcellularLocation>
</comment>
<evidence type="ECO:0000256" key="3">
    <source>
        <dbReference type="ARBA" id="ARBA00022989"/>
    </source>
</evidence>
<dbReference type="PANTHER" id="PTHR33507:SF3">
    <property type="entry name" value="INNER MEMBRANE PROTEIN YBBJ"/>
    <property type="match status" value="1"/>
</dbReference>
<feature type="domain" description="NfeD-like C-terminal" evidence="6">
    <location>
        <begin position="81"/>
        <end position="141"/>
    </location>
</feature>
<dbReference type="Pfam" id="PF01957">
    <property type="entry name" value="NfeD"/>
    <property type="match status" value="1"/>
</dbReference>
<name>A0A9D1Y6G0_9FIRM</name>
<dbReference type="SUPFAM" id="SSF141322">
    <property type="entry name" value="NfeD domain-like"/>
    <property type="match status" value="1"/>
</dbReference>
<dbReference type="PANTHER" id="PTHR33507">
    <property type="entry name" value="INNER MEMBRANE PROTEIN YBBJ"/>
    <property type="match status" value="1"/>
</dbReference>
<keyword evidence="2 5" id="KW-0812">Transmembrane</keyword>
<protein>
    <submittedName>
        <fullName evidence="7">NfeD family protein</fullName>
    </submittedName>
</protein>
<dbReference type="InterPro" id="IPR052165">
    <property type="entry name" value="Membrane_assoc_protease"/>
</dbReference>
<gene>
    <name evidence="7" type="ORF">H9841_00640</name>
</gene>
<evidence type="ECO:0000256" key="2">
    <source>
        <dbReference type="ARBA" id="ARBA00022692"/>
    </source>
</evidence>
<dbReference type="AlphaFoldDB" id="A0A9D1Y6G0"/>